<proteinExistence type="predicted"/>
<dbReference type="Proteomes" id="UP000887565">
    <property type="component" value="Unplaced"/>
</dbReference>
<organism evidence="1 2">
    <name type="scientific">Romanomermis culicivorax</name>
    <name type="common">Nematode worm</name>
    <dbReference type="NCBI Taxonomy" id="13658"/>
    <lineage>
        <taxon>Eukaryota</taxon>
        <taxon>Metazoa</taxon>
        <taxon>Ecdysozoa</taxon>
        <taxon>Nematoda</taxon>
        <taxon>Enoplea</taxon>
        <taxon>Dorylaimia</taxon>
        <taxon>Mermithida</taxon>
        <taxon>Mermithoidea</taxon>
        <taxon>Mermithidae</taxon>
        <taxon>Romanomermis</taxon>
    </lineage>
</organism>
<keyword evidence="1" id="KW-1185">Reference proteome</keyword>
<evidence type="ECO:0000313" key="1">
    <source>
        <dbReference type="Proteomes" id="UP000887565"/>
    </source>
</evidence>
<evidence type="ECO:0000313" key="2">
    <source>
        <dbReference type="WBParaSite" id="nRc.2.0.1.t10752-RA"/>
    </source>
</evidence>
<reference evidence="2" key="1">
    <citation type="submission" date="2022-11" db="UniProtKB">
        <authorList>
            <consortium name="WormBaseParasite"/>
        </authorList>
    </citation>
    <scope>IDENTIFICATION</scope>
</reference>
<sequence>MEQLEHCKVDIEIADRKIPNMFNKYEFCAYARNARSIDNQEDITVVRFCHFFMITCKEY</sequence>
<protein>
    <submittedName>
        <fullName evidence="2">Uncharacterized protein</fullName>
    </submittedName>
</protein>
<accession>A0A915IA54</accession>
<dbReference type="WBParaSite" id="nRc.2.0.1.t10752-RA">
    <property type="protein sequence ID" value="nRc.2.0.1.t10752-RA"/>
    <property type="gene ID" value="nRc.2.0.1.g10752"/>
</dbReference>
<dbReference type="AlphaFoldDB" id="A0A915IA54"/>
<name>A0A915IA54_ROMCU</name>